<dbReference type="KEGG" id="blr:BRLA_c024170"/>
<organism evidence="1 2">
    <name type="scientific">Brevibacillus laterosporus LMG 15441</name>
    <dbReference type="NCBI Taxonomy" id="1042163"/>
    <lineage>
        <taxon>Bacteria</taxon>
        <taxon>Bacillati</taxon>
        <taxon>Bacillota</taxon>
        <taxon>Bacilli</taxon>
        <taxon>Bacillales</taxon>
        <taxon>Paenibacillaceae</taxon>
        <taxon>Brevibacillus</taxon>
    </lineage>
</organism>
<dbReference type="Proteomes" id="UP000005850">
    <property type="component" value="Chromosome"/>
</dbReference>
<reference evidence="1 2" key="1">
    <citation type="journal article" date="2011" name="J. Bacteriol.">
        <title>Genome sequence of Brevibacillus laterosporus LMG 15441, a pathogen of invertebrates.</title>
        <authorList>
            <person name="Djukic M."/>
            <person name="Poehlein A."/>
            <person name="Thurmer A."/>
            <person name="Daniel R."/>
        </authorList>
    </citation>
    <scope>NUCLEOTIDE SEQUENCE [LARGE SCALE GENOMIC DNA]</scope>
    <source>
        <strain evidence="1 2">LMG 15441</strain>
    </source>
</reference>
<sequence>MKPLTEVLGSEKYIAKIKESQEANYYGKYME</sequence>
<proteinExistence type="predicted"/>
<dbReference type="EMBL" id="CP007806">
    <property type="protein sequence ID" value="AIG26737.1"/>
    <property type="molecule type" value="Genomic_DNA"/>
</dbReference>
<evidence type="ECO:0000313" key="1">
    <source>
        <dbReference type="EMBL" id="AIG26737.1"/>
    </source>
</evidence>
<keyword evidence="2" id="KW-1185">Reference proteome</keyword>
<gene>
    <name evidence="1" type="ORF">BRLA_c024170</name>
</gene>
<dbReference type="HOGENOM" id="CLU_3395445_0_0_9"/>
<protein>
    <submittedName>
        <fullName evidence="1">Uncharacterized protein</fullName>
    </submittedName>
</protein>
<accession>A0A075R2E2</accession>
<evidence type="ECO:0000313" key="2">
    <source>
        <dbReference type="Proteomes" id="UP000005850"/>
    </source>
</evidence>
<dbReference type="AlphaFoldDB" id="A0A075R2E2"/>
<name>A0A075R2E2_BRELA</name>